<dbReference type="PANTHER" id="PTHR42659">
    <property type="entry name" value="XANTHINE DEHYDROGENASE SUBUNIT C-RELATED"/>
    <property type="match status" value="1"/>
</dbReference>
<keyword evidence="3" id="KW-0560">Oxidoreductase</keyword>
<dbReference type="InterPro" id="IPR036318">
    <property type="entry name" value="FAD-bd_PCMH-like_sf"/>
</dbReference>
<dbReference type="Proteomes" id="UP000298653">
    <property type="component" value="Chromosome"/>
</dbReference>
<evidence type="ECO:0000256" key="3">
    <source>
        <dbReference type="ARBA" id="ARBA00023002"/>
    </source>
</evidence>
<dbReference type="Gene3D" id="3.30.390.50">
    <property type="entry name" value="CO dehydrogenase flavoprotein, C-terminal domain"/>
    <property type="match status" value="1"/>
</dbReference>
<keyword evidence="1" id="KW-0285">Flavoprotein</keyword>
<dbReference type="InterPro" id="IPR036683">
    <property type="entry name" value="CO_DH_flav_C_dom_sf"/>
</dbReference>
<accession>A0A4P8IAB6</accession>
<dbReference type="SUPFAM" id="SSF56176">
    <property type="entry name" value="FAD-binding/transporter-associated domain-like"/>
    <property type="match status" value="1"/>
</dbReference>
<organism evidence="5 6">
    <name type="scientific">Anaerostipes rhamnosivorans</name>
    <dbReference type="NCBI Taxonomy" id="1229621"/>
    <lineage>
        <taxon>Bacteria</taxon>
        <taxon>Bacillati</taxon>
        <taxon>Bacillota</taxon>
        <taxon>Clostridia</taxon>
        <taxon>Lachnospirales</taxon>
        <taxon>Lachnospiraceae</taxon>
        <taxon>Anaerostipes</taxon>
    </lineage>
</organism>
<sequence>MTMEEIELVTIANYLRPESLEEAYELNQKKANRVLGGMMWLRLCSPRIQNAIDLSGLDLDYIKETEEAFEIGAMCSLRGLETHQGLEACFDGAVRESLRHIVGVQFRNQATVGGSIYGRFGFSDVLTCLLALDTEVVLVHAGKITLAEFISRKRDRDILEKIIIKKDQRKIVYLSQRATKTDFPMVACAVSKKEDTWYISIGARPVRAELAVISGEPVSAEALAGQAVSEMKFGSNMRGSSEYRQAVAEVLVKRAAKMILEEA</sequence>
<gene>
    <name evidence="5" type="ORF">AR1Y2_1004</name>
</gene>
<evidence type="ECO:0000256" key="2">
    <source>
        <dbReference type="ARBA" id="ARBA00022827"/>
    </source>
</evidence>
<name>A0A4P8IAB6_9FIRM</name>
<dbReference type="PANTHER" id="PTHR42659:SF2">
    <property type="entry name" value="XANTHINE DEHYDROGENASE SUBUNIT C-RELATED"/>
    <property type="match status" value="1"/>
</dbReference>
<dbReference type="InterPro" id="IPR016166">
    <property type="entry name" value="FAD-bd_PCMH"/>
</dbReference>
<dbReference type="SUPFAM" id="SSF55447">
    <property type="entry name" value="CO dehydrogenase flavoprotein C-terminal domain-like"/>
    <property type="match status" value="1"/>
</dbReference>
<dbReference type="Gene3D" id="3.30.465.10">
    <property type="match status" value="1"/>
</dbReference>
<dbReference type="EMBL" id="CP040058">
    <property type="protein sequence ID" value="QCP34458.1"/>
    <property type="molecule type" value="Genomic_DNA"/>
</dbReference>
<dbReference type="InterPro" id="IPR002346">
    <property type="entry name" value="Mopterin_DH_FAD-bd"/>
</dbReference>
<dbReference type="RefSeq" id="WP_137327992.1">
    <property type="nucleotide sequence ID" value="NZ_CP040058.1"/>
</dbReference>
<dbReference type="InterPro" id="IPR005107">
    <property type="entry name" value="CO_DH_flav_C"/>
</dbReference>
<feature type="domain" description="FAD-binding PCMH-type" evidence="4">
    <location>
        <begin position="6"/>
        <end position="169"/>
    </location>
</feature>
<keyword evidence="6" id="KW-1185">Reference proteome</keyword>
<evidence type="ECO:0000256" key="1">
    <source>
        <dbReference type="ARBA" id="ARBA00022630"/>
    </source>
</evidence>
<evidence type="ECO:0000313" key="6">
    <source>
        <dbReference type="Proteomes" id="UP000298653"/>
    </source>
</evidence>
<dbReference type="GO" id="GO:0016491">
    <property type="term" value="F:oxidoreductase activity"/>
    <property type="evidence" value="ECO:0007669"/>
    <property type="project" value="UniProtKB-KW"/>
</dbReference>
<dbReference type="SMART" id="SM01092">
    <property type="entry name" value="CO_deh_flav_C"/>
    <property type="match status" value="1"/>
</dbReference>
<keyword evidence="2" id="KW-0274">FAD</keyword>
<evidence type="ECO:0000313" key="5">
    <source>
        <dbReference type="EMBL" id="QCP34458.1"/>
    </source>
</evidence>
<reference evidence="5 6" key="1">
    <citation type="submission" date="2019-05" db="EMBL/GenBank/DDBJ databases">
        <title>Complete genome sequencing of Anaerostipes rhamnosivorans.</title>
        <authorList>
            <person name="Bui T.P.N."/>
            <person name="de Vos W.M."/>
        </authorList>
    </citation>
    <scope>NUCLEOTIDE SEQUENCE [LARGE SCALE GENOMIC DNA]</scope>
    <source>
        <strain evidence="5 6">1y2</strain>
    </source>
</reference>
<dbReference type="GO" id="GO:0071949">
    <property type="term" value="F:FAD binding"/>
    <property type="evidence" value="ECO:0007669"/>
    <property type="project" value="InterPro"/>
</dbReference>
<evidence type="ECO:0000259" key="4">
    <source>
        <dbReference type="PROSITE" id="PS51387"/>
    </source>
</evidence>
<dbReference type="OrthoDB" id="9803647at2"/>
<proteinExistence type="predicted"/>
<dbReference type="Pfam" id="PF00941">
    <property type="entry name" value="FAD_binding_5"/>
    <property type="match status" value="1"/>
</dbReference>
<protein>
    <recommendedName>
        <fullName evidence="4">FAD-binding PCMH-type domain-containing protein</fullName>
    </recommendedName>
</protein>
<dbReference type="KEGG" id="arf:AR1Y2_1004"/>
<dbReference type="InterPro" id="IPR016169">
    <property type="entry name" value="FAD-bd_PCMH_sub2"/>
</dbReference>
<dbReference type="AlphaFoldDB" id="A0A4P8IAB6"/>
<dbReference type="InterPro" id="IPR051312">
    <property type="entry name" value="Diverse_Substr_Oxidored"/>
</dbReference>
<dbReference type="PROSITE" id="PS51387">
    <property type="entry name" value="FAD_PCMH"/>
    <property type="match status" value="1"/>
</dbReference>